<reference evidence="2 3" key="1">
    <citation type="submission" date="2019-06" db="EMBL/GenBank/DDBJ databases">
        <authorList>
            <person name="Li J."/>
        </authorList>
    </citation>
    <scope>NUCLEOTIDE SEQUENCE [LARGE SCALE GENOMIC DNA]</scope>
    <source>
        <strain evidence="2 3">CGMCC 1.8012</strain>
    </source>
</reference>
<evidence type="ECO:0000313" key="2">
    <source>
        <dbReference type="EMBL" id="TNH39147.1"/>
    </source>
</evidence>
<dbReference type="InterPro" id="IPR024787">
    <property type="entry name" value="EcsC"/>
</dbReference>
<proteinExistence type="predicted"/>
<gene>
    <name evidence="2" type="ORF">FHD67_11690</name>
</gene>
<evidence type="ECO:0000256" key="1">
    <source>
        <dbReference type="SAM" id="MobiDB-lite"/>
    </source>
</evidence>
<dbReference type="Pfam" id="PF12787">
    <property type="entry name" value="EcsC"/>
    <property type="match status" value="1"/>
</dbReference>
<dbReference type="AlphaFoldDB" id="A0A5C4R627"/>
<dbReference type="Proteomes" id="UP000304880">
    <property type="component" value="Unassembled WGS sequence"/>
</dbReference>
<evidence type="ECO:0000313" key="3">
    <source>
        <dbReference type="Proteomes" id="UP000304880"/>
    </source>
</evidence>
<protein>
    <submittedName>
        <fullName evidence="2">Protein EcsC</fullName>
    </submittedName>
</protein>
<dbReference type="PANTHER" id="PTHR41260">
    <property type="entry name" value="PROTEIN ECSC"/>
    <property type="match status" value="1"/>
</dbReference>
<accession>A0A5C4R627</accession>
<name>A0A5C4R627_9RHOB</name>
<organism evidence="2 3">
    <name type="scientific">Paracoccus haeundaensis</name>
    <dbReference type="NCBI Taxonomy" id="225362"/>
    <lineage>
        <taxon>Bacteria</taxon>
        <taxon>Pseudomonadati</taxon>
        <taxon>Pseudomonadota</taxon>
        <taxon>Alphaproteobacteria</taxon>
        <taxon>Rhodobacterales</taxon>
        <taxon>Paracoccaceae</taxon>
        <taxon>Paracoccus</taxon>
    </lineage>
</organism>
<feature type="region of interest" description="Disordered" evidence="1">
    <location>
        <begin position="289"/>
        <end position="309"/>
    </location>
</feature>
<dbReference type="EMBL" id="VDDC01000018">
    <property type="protein sequence ID" value="TNH39147.1"/>
    <property type="molecule type" value="Genomic_DNA"/>
</dbReference>
<dbReference type="PANTHER" id="PTHR41260:SF1">
    <property type="entry name" value="PROTEIN ECSC"/>
    <property type="match status" value="1"/>
</dbReference>
<comment type="caution">
    <text evidence="2">The sequence shown here is derived from an EMBL/GenBank/DDBJ whole genome shotgun (WGS) entry which is preliminary data.</text>
</comment>
<feature type="region of interest" description="Disordered" evidence="1">
    <location>
        <begin position="1"/>
        <end position="22"/>
    </location>
</feature>
<keyword evidence="3" id="KW-1185">Reference proteome</keyword>
<sequence>MGRNPRPDRRGHRRRHHEPLADHRVYHRPGMGRLTRSMTMTSTALTDPTADLQAELDRLAARQLAGRGLLMRGVEAVGRLTEGAANTVLGLSPVSLEKVMESAFRQLYDLSARGDGISVVRDAPLVANRAAAVMSGATGGWFGLAGIVPDLVASTTVIFNSIQKVARKHGFDTTDPRVRLECLAVFQYGEPGQEGDAAAQSFLANRLLTNGQTVSTLITRFAGQFATRLTTKLGAQAVPVLGAATGAAINYAFLDYYERVADIHFRLLRLAENHPGTDVDAAYAQALTRAGQPRLSRRQKGTSSPPPAG</sequence>